<dbReference type="CDD" id="cd03593">
    <property type="entry name" value="CLECT_NK_receptors_like"/>
    <property type="match status" value="1"/>
</dbReference>
<reference evidence="6" key="1">
    <citation type="submission" date="2018-05" db="EMBL/GenBank/DDBJ databases">
        <authorList>
            <person name="Datahose"/>
        </authorList>
    </citation>
    <scope>NUCLEOTIDE SEQUENCE</scope>
</reference>
<dbReference type="PANTHER" id="PTHR15028:SF6">
    <property type="entry name" value="B-CELL DIFFERENTIATION ANTIGEN CD72"/>
    <property type="match status" value="1"/>
</dbReference>
<dbReference type="GO" id="GO:0005886">
    <property type="term" value="C:plasma membrane"/>
    <property type="evidence" value="ECO:0007669"/>
    <property type="project" value="InterPro"/>
</dbReference>
<dbReference type="RefSeq" id="XP_026040905.1">
    <property type="nucleotide sequence ID" value="XM_026185120.1"/>
</dbReference>
<feature type="coiled-coil region" evidence="3">
    <location>
        <begin position="130"/>
        <end position="220"/>
    </location>
</feature>
<dbReference type="AlphaFoldDB" id="A0A3P8NJW7"/>
<dbReference type="GO" id="GO:0004888">
    <property type="term" value="F:transmembrane signaling receptor activity"/>
    <property type="evidence" value="ECO:0007669"/>
    <property type="project" value="InterPro"/>
</dbReference>
<evidence type="ECO:0000256" key="3">
    <source>
        <dbReference type="SAM" id="Coils"/>
    </source>
</evidence>
<sequence>MAEDEVNYASVVFKPNQQQRSEVKREETVYDEVKVQNKATEQTPVTNVKKEETVYDEVKVQNKATEQTPVTNASAEFLPDKKSNRRCRHYQQLACCLGMLCIILALGIIAVSVYHVTLIYEIDETELNQLKENQTTLNAVNHNLTKLNNQLSSDNEDLKRNQTKLTLQMSNLTQVFNVLDKEVTNLTKENQKLKGKNEELKTQNKDLEAEKKNLTEQTQQMTTPWDELNVSRAQWSIDAYCPRENNNRKCNACQKGWELNSSCYATNNADQGEWKTWEEARKDCRGKISDLAVAINEEEMKIIREKSWQYNENKGYWIGLRVEDGKWKWLDGRNLTNNSWIDQSSPSDGHCAISLQNQGFKSVSCDEKNQWICKKKALSV</sequence>
<dbReference type="Gene3D" id="3.10.100.10">
    <property type="entry name" value="Mannose-Binding Protein A, subunit A"/>
    <property type="match status" value="1"/>
</dbReference>
<evidence type="ECO:0000313" key="6">
    <source>
        <dbReference type="Ensembl" id="ENSACLP00000005092.2"/>
    </source>
</evidence>
<keyword evidence="7" id="KW-1185">Reference proteome</keyword>
<reference evidence="6" key="3">
    <citation type="submission" date="2025-09" db="UniProtKB">
        <authorList>
            <consortium name="Ensembl"/>
        </authorList>
    </citation>
    <scope>IDENTIFICATION</scope>
</reference>
<keyword evidence="4" id="KW-0812">Transmembrane</keyword>
<accession>A0A3P8NJW7</accession>
<dbReference type="PANTHER" id="PTHR15028">
    <property type="entry name" value="CD72-RELATED"/>
    <property type="match status" value="1"/>
</dbReference>
<keyword evidence="2" id="KW-0430">Lectin</keyword>
<dbReference type="InterPro" id="IPR033992">
    <property type="entry name" value="NKR-like_CTLD"/>
</dbReference>
<keyword evidence="3" id="KW-0175">Coiled coil</keyword>
<feature type="domain" description="C-type lectin" evidence="5">
    <location>
        <begin position="259"/>
        <end position="374"/>
    </location>
</feature>
<dbReference type="GO" id="GO:0030246">
    <property type="term" value="F:carbohydrate binding"/>
    <property type="evidence" value="ECO:0007669"/>
    <property type="project" value="UniProtKB-KW"/>
</dbReference>
<reference evidence="6" key="2">
    <citation type="submission" date="2025-08" db="UniProtKB">
        <authorList>
            <consortium name="Ensembl"/>
        </authorList>
    </citation>
    <scope>IDENTIFICATION</scope>
</reference>
<dbReference type="SUPFAM" id="SSF56436">
    <property type="entry name" value="C-type lectin-like"/>
    <property type="match status" value="1"/>
</dbReference>
<dbReference type="Ensembl" id="ENSACLT00000005197.2">
    <property type="protein sequence ID" value="ENSACLP00000005092.2"/>
    <property type="gene ID" value="ENSACLG00000003409.2"/>
</dbReference>
<name>A0A3P8NJW7_ASTCA</name>
<feature type="transmembrane region" description="Helical" evidence="4">
    <location>
        <begin position="93"/>
        <end position="114"/>
    </location>
</feature>
<dbReference type="InterPro" id="IPR039689">
    <property type="entry name" value="CD72"/>
</dbReference>
<dbReference type="InterPro" id="IPR016186">
    <property type="entry name" value="C-type_lectin-like/link_sf"/>
</dbReference>
<dbReference type="InterPro" id="IPR016187">
    <property type="entry name" value="CTDL_fold"/>
</dbReference>
<dbReference type="Proteomes" id="UP000265100">
    <property type="component" value="Chromosome 11"/>
</dbReference>
<evidence type="ECO:0000313" key="7">
    <source>
        <dbReference type="Proteomes" id="UP000265100"/>
    </source>
</evidence>
<proteinExistence type="predicted"/>
<protein>
    <recommendedName>
        <fullName evidence="5">C-type lectin domain-containing protein</fullName>
    </recommendedName>
</protein>
<dbReference type="SMART" id="SM00034">
    <property type="entry name" value="CLECT"/>
    <property type="match status" value="1"/>
</dbReference>
<dbReference type="PROSITE" id="PS50041">
    <property type="entry name" value="C_TYPE_LECTIN_2"/>
    <property type="match status" value="1"/>
</dbReference>
<keyword evidence="4" id="KW-0472">Membrane</keyword>
<keyword evidence="4" id="KW-1133">Transmembrane helix</keyword>
<evidence type="ECO:0000259" key="5">
    <source>
        <dbReference type="PROSITE" id="PS50041"/>
    </source>
</evidence>
<organism evidence="6 7">
    <name type="scientific">Astatotilapia calliptera</name>
    <name type="common">Eastern happy</name>
    <name type="synonym">Chromis callipterus</name>
    <dbReference type="NCBI Taxonomy" id="8154"/>
    <lineage>
        <taxon>Eukaryota</taxon>
        <taxon>Metazoa</taxon>
        <taxon>Chordata</taxon>
        <taxon>Craniata</taxon>
        <taxon>Vertebrata</taxon>
        <taxon>Euteleostomi</taxon>
        <taxon>Actinopterygii</taxon>
        <taxon>Neopterygii</taxon>
        <taxon>Teleostei</taxon>
        <taxon>Neoteleostei</taxon>
        <taxon>Acanthomorphata</taxon>
        <taxon>Ovalentaria</taxon>
        <taxon>Cichlomorphae</taxon>
        <taxon>Cichliformes</taxon>
        <taxon>Cichlidae</taxon>
        <taxon>African cichlids</taxon>
        <taxon>Pseudocrenilabrinae</taxon>
        <taxon>Haplochromini</taxon>
        <taxon>Astatotilapia</taxon>
    </lineage>
</organism>
<comment type="subcellular location">
    <subcellularLocation>
        <location evidence="1">Membrane</location>
        <topology evidence="1">Single-pass membrane protein</topology>
    </subcellularLocation>
</comment>
<evidence type="ECO:0000256" key="2">
    <source>
        <dbReference type="ARBA" id="ARBA00022734"/>
    </source>
</evidence>
<dbReference type="Bgee" id="ENSACLG00000003409">
    <property type="expression patterns" value="Expressed in anal fin and 1 other cell type or tissue"/>
</dbReference>
<evidence type="ECO:0000256" key="1">
    <source>
        <dbReference type="ARBA" id="ARBA00004167"/>
    </source>
</evidence>
<dbReference type="GeneTree" id="ENSGT01030000234823"/>
<dbReference type="InterPro" id="IPR001304">
    <property type="entry name" value="C-type_lectin-like"/>
</dbReference>
<dbReference type="Pfam" id="PF00059">
    <property type="entry name" value="Lectin_C"/>
    <property type="match status" value="1"/>
</dbReference>
<evidence type="ECO:0000256" key="4">
    <source>
        <dbReference type="SAM" id="Phobius"/>
    </source>
</evidence>
<dbReference type="GeneID" id="113032294"/>